<name>A0AAD6LA23_9ROSI</name>
<dbReference type="EMBL" id="JAQIZT010000019">
    <property type="protein sequence ID" value="KAJ6952603.1"/>
    <property type="molecule type" value="Genomic_DNA"/>
</dbReference>
<gene>
    <name evidence="1" type="ORF">NC653_041670</name>
</gene>
<evidence type="ECO:0000313" key="2">
    <source>
        <dbReference type="Proteomes" id="UP001164929"/>
    </source>
</evidence>
<sequence>MESIFLRSCNLTLNALYKIIAKILYIYG</sequence>
<dbReference type="AlphaFoldDB" id="A0AAD6LA23"/>
<reference evidence="1" key="1">
    <citation type="journal article" date="2023" name="Mol. Ecol. Resour.">
        <title>Chromosome-level genome assembly of a triploid poplar Populus alba 'Berolinensis'.</title>
        <authorList>
            <person name="Chen S."/>
            <person name="Yu Y."/>
            <person name="Wang X."/>
            <person name="Wang S."/>
            <person name="Zhang T."/>
            <person name="Zhou Y."/>
            <person name="He R."/>
            <person name="Meng N."/>
            <person name="Wang Y."/>
            <person name="Liu W."/>
            <person name="Liu Z."/>
            <person name="Liu J."/>
            <person name="Guo Q."/>
            <person name="Huang H."/>
            <person name="Sederoff R.R."/>
            <person name="Wang G."/>
            <person name="Qu G."/>
            <person name="Chen S."/>
        </authorList>
    </citation>
    <scope>NUCLEOTIDE SEQUENCE</scope>
    <source>
        <strain evidence="1">SC-2020</strain>
    </source>
</reference>
<evidence type="ECO:0000313" key="1">
    <source>
        <dbReference type="EMBL" id="KAJ6952603.1"/>
    </source>
</evidence>
<accession>A0AAD6LA23</accession>
<comment type="caution">
    <text evidence="1">The sequence shown here is derived from an EMBL/GenBank/DDBJ whole genome shotgun (WGS) entry which is preliminary data.</text>
</comment>
<organism evidence="1 2">
    <name type="scientific">Populus alba x Populus x berolinensis</name>
    <dbReference type="NCBI Taxonomy" id="444605"/>
    <lineage>
        <taxon>Eukaryota</taxon>
        <taxon>Viridiplantae</taxon>
        <taxon>Streptophyta</taxon>
        <taxon>Embryophyta</taxon>
        <taxon>Tracheophyta</taxon>
        <taxon>Spermatophyta</taxon>
        <taxon>Magnoliopsida</taxon>
        <taxon>eudicotyledons</taxon>
        <taxon>Gunneridae</taxon>
        <taxon>Pentapetalae</taxon>
        <taxon>rosids</taxon>
        <taxon>fabids</taxon>
        <taxon>Malpighiales</taxon>
        <taxon>Salicaceae</taxon>
        <taxon>Saliceae</taxon>
        <taxon>Populus</taxon>
    </lineage>
</organism>
<keyword evidence="2" id="KW-1185">Reference proteome</keyword>
<protein>
    <submittedName>
        <fullName evidence="1">Uncharacterized protein</fullName>
    </submittedName>
</protein>
<proteinExistence type="predicted"/>
<dbReference type="Proteomes" id="UP001164929">
    <property type="component" value="Chromosome 19"/>
</dbReference>